<dbReference type="Pfam" id="PF05239">
    <property type="entry name" value="PRC"/>
    <property type="match status" value="1"/>
</dbReference>
<feature type="domain" description="PRC-barrel" evidence="1">
    <location>
        <begin position="23"/>
        <end position="84"/>
    </location>
</feature>
<proteinExistence type="predicted"/>
<dbReference type="RefSeq" id="WP_106130358.1">
    <property type="nucleotide sequence ID" value="NZ_PVZG01000021.1"/>
</dbReference>
<gene>
    <name evidence="2" type="ORF">CLV70_12145</name>
</gene>
<dbReference type="Proteomes" id="UP000239209">
    <property type="component" value="Unassembled WGS sequence"/>
</dbReference>
<organism evidence="2 3">
    <name type="scientific">Pseudosporangium ferrugineum</name>
    <dbReference type="NCBI Taxonomy" id="439699"/>
    <lineage>
        <taxon>Bacteria</taxon>
        <taxon>Bacillati</taxon>
        <taxon>Actinomycetota</taxon>
        <taxon>Actinomycetes</taxon>
        <taxon>Micromonosporales</taxon>
        <taxon>Micromonosporaceae</taxon>
        <taxon>Pseudosporangium</taxon>
    </lineage>
</organism>
<keyword evidence="3" id="KW-1185">Reference proteome</keyword>
<dbReference type="SUPFAM" id="SSF50346">
    <property type="entry name" value="PRC-barrel domain"/>
    <property type="match status" value="1"/>
</dbReference>
<evidence type="ECO:0000313" key="2">
    <source>
        <dbReference type="EMBL" id="PRY21043.1"/>
    </source>
</evidence>
<evidence type="ECO:0000259" key="1">
    <source>
        <dbReference type="Pfam" id="PF05239"/>
    </source>
</evidence>
<dbReference type="InterPro" id="IPR027275">
    <property type="entry name" value="PRC-brl_dom"/>
</dbReference>
<dbReference type="EMBL" id="PVZG01000021">
    <property type="protein sequence ID" value="PRY21043.1"/>
    <property type="molecule type" value="Genomic_DNA"/>
</dbReference>
<protein>
    <submittedName>
        <fullName evidence="2">PRC-barrel domain protein</fullName>
    </submittedName>
</protein>
<comment type="caution">
    <text evidence="2">The sequence shown here is derived from an EMBL/GenBank/DDBJ whole genome shotgun (WGS) entry which is preliminary data.</text>
</comment>
<name>A0A2T0RIN1_9ACTN</name>
<evidence type="ECO:0000313" key="3">
    <source>
        <dbReference type="Proteomes" id="UP000239209"/>
    </source>
</evidence>
<dbReference type="OrthoDB" id="3376105at2"/>
<accession>A0A2T0RIN1</accession>
<dbReference type="InterPro" id="IPR011033">
    <property type="entry name" value="PRC_barrel-like_sf"/>
</dbReference>
<dbReference type="AlphaFoldDB" id="A0A2T0RIN1"/>
<reference evidence="2 3" key="1">
    <citation type="submission" date="2018-03" db="EMBL/GenBank/DDBJ databases">
        <title>Genomic Encyclopedia of Archaeal and Bacterial Type Strains, Phase II (KMG-II): from individual species to whole genera.</title>
        <authorList>
            <person name="Goeker M."/>
        </authorList>
    </citation>
    <scope>NUCLEOTIDE SEQUENCE [LARGE SCALE GENOMIC DNA]</scope>
    <source>
        <strain evidence="2 3">DSM 45348</strain>
    </source>
</reference>
<sequence length="114" mass="12234">MADTDSAPEDLGAPQSFLVLADGTPVYDRAGDRAGTVEHVLSDDQDEIFHGLVIKTRDGHRYAPADQVDGIFAHGVIVAVPADQLTEPREDAAGGDDSLADGLRRAWNWLVQPK</sequence>